<dbReference type="AlphaFoldDB" id="A0A9N9BQ94"/>
<dbReference type="SUPFAM" id="SSF56801">
    <property type="entry name" value="Acetyl-CoA synthetase-like"/>
    <property type="match status" value="1"/>
</dbReference>
<keyword evidence="5" id="KW-1185">Reference proteome</keyword>
<dbReference type="GO" id="GO:0005524">
    <property type="term" value="F:ATP binding"/>
    <property type="evidence" value="ECO:0007669"/>
    <property type="project" value="UniProtKB-KW"/>
</dbReference>
<keyword evidence="2" id="KW-0067">ATP-binding</keyword>
<dbReference type="GO" id="GO:0016020">
    <property type="term" value="C:membrane"/>
    <property type="evidence" value="ECO:0007669"/>
    <property type="project" value="TreeGrafter"/>
</dbReference>
<dbReference type="InterPro" id="IPR042099">
    <property type="entry name" value="ANL_N_sf"/>
</dbReference>
<feature type="non-terminal residue" evidence="4">
    <location>
        <position position="485"/>
    </location>
</feature>
<evidence type="ECO:0000313" key="5">
    <source>
        <dbReference type="Proteomes" id="UP000789572"/>
    </source>
</evidence>
<name>A0A9N9BQ94_9GLOM</name>
<dbReference type="Proteomes" id="UP000789572">
    <property type="component" value="Unassembled WGS sequence"/>
</dbReference>
<gene>
    <name evidence="4" type="ORF">POCULU_LOCUS6137</name>
</gene>
<accession>A0A9N9BQ94</accession>
<evidence type="ECO:0000259" key="3">
    <source>
        <dbReference type="Pfam" id="PF00501"/>
    </source>
</evidence>
<dbReference type="Gene3D" id="3.40.50.12780">
    <property type="entry name" value="N-terminal domain of ligase-like"/>
    <property type="match status" value="1"/>
</dbReference>
<proteinExistence type="predicted"/>
<dbReference type="GO" id="GO:0004467">
    <property type="term" value="F:long-chain fatty acid-CoA ligase activity"/>
    <property type="evidence" value="ECO:0007669"/>
    <property type="project" value="TreeGrafter"/>
</dbReference>
<dbReference type="InterPro" id="IPR000873">
    <property type="entry name" value="AMP-dep_synth/lig_dom"/>
</dbReference>
<reference evidence="4" key="1">
    <citation type="submission" date="2021-06" db="EMBL/GenBank/DDBJ databases">
        <authorList>
            <person name="Kallberg Y."/>
            <person name="Tangrot J."/>
            <person name="Rosling A."/>
        </authorList>
    </citation>
    <scope>NUCLEOTIDE SEQUENCE</scope>
    <source>
        <strain evidence="4">IA702</strain>
    </source>
</reference>
<evidence type="ECO:0000256" key="1">
    <source>
        <dbReference type="ARBA" id="ARBA00022741"/>
    </source>
</evidence>
<evidence type="ECO:0000313" key="4">
    <source>
        <dbReference type="EMBL" id="CAG8573936.1"/>
    </source>
</evidence>
<evidence type="ECO:0000256" key="2">
    <source>
        <dbReference type="ARBA" id="ARBA00022840"/>
    </source>
</evidence>
<dbReference type="PANTHER" id="PTHR43272">
    <property type="entry name" value="LONG-CHAIN-FATTY-ACID--COA LIGASE"/>
    <property type="match status" value="1"/>
</dbReference>
<keyword evidence="1" id="KW-0547">Nucleotide-binding</keyword>
<sequence length="485" mass="52901">KGVKTIADLFKAGASQGDKFLGVRGPDSLYTWQTYDEISKRLSNFGSGLIEFAGLVPKTQNMFGILMNSRPEWVIADLASHHYSLVVVALQSIRPQLSDIINEIKQTGITSVIVSKDTLPLVLSAAPSCSLLKYIVVAETDIPSDQRSKIEALGLVVKTFVEVERLGAQKLLDHVLPEPDDTATIVYSSGITSGHPKGVELTHKATNVAGLSAAMSTLKATSADRHLSYLPIAQIFERIVIITMMFKGASIAFYRGDVSKVLDDAQAAQPTIFTVTPRFLAKYHDQIMQQYGNSYLFNKGVNAKKAQLKKGRLLVSSIWDVLVFNKIKALFGGKVRAAVCSSGPVSQTLLDFLRITAGCQVIQLYGLTQCSGAVTANTVYDYQAADSLGHESHAGGPLPCNEIKLINYEEKAYTVEDQPNPRGEICVRGPNVMKGYYKQREVTAQIIDSEGWLHTGDVGMILPNGTLKIIDRKMPKAQQLTHIKG</sequence>
<dbReference type="PANTHER" id="PTHR43272:SF33">
    <property type="entry name" value="AMP-BINDING DOMAIN-CONTAINING PROTEIN-RELATED"/>
    <property type="match status" value="1"/>
</dbReference>
<dbReference type="OrthoDB" id="1700726at2759"/>
<comment type="caution">
    <text evidence="4">The sequence shown here is derived from an EMBL/GenBank/DDBJ whole genome shotgun (WGS) entry which is preliminary data.</text>
</comment>
<dbReference type="GO" id="GO:0005783">
    <property type="term" value="C:endoplasmic reticulum"/>
    <property type="evidence" value="ECO:0007669"/>
    <property type="project" value="TreeGrafter"/>
</dbReference>
<protein>
    <submittedName>
        <fullName evidence="4">4999_t:CDS:1</fullName>
    </submittedName>
</protein>
<feature type="domain" description="AMP-dependent synthetase/ligase" evidence="3">
    <location>
        <begin position="29"/>
        <end position="437"/>
    </location>
</feature>
<dbReference type="EMBL" id="CAJVPJ010001069">
    <property type="protein sequence ID" value="CAG8573936.1"/>
    <property type="molecule type" value="Genomic_DNA"/>
</dbReference>
<organism evidence="4 5">
    <name type="scientific">Paraglomus occultum</name>
    <dbReference type="NCBI Taxonomy" id="144539"/>
    <lineage>
        <taxon>Eukaryota</taxon>
        <taxon>Fungi</taxon>
        <taxon>Fungi incertae sedis</taxon>
        <taxon>Mucoromycota</taxon>
        <taxon>Glomeromycotina</taxon>
        <taxon>Glomeromycetes</taxon>
        <taxon>Paraglomerales</taxon>
        <taxon>Paraglomeraceae</taxon>
        <taxon>Paraglomus</taxon>
    </lineage>
</organism>
<dbReference type="Pfam" id="PF00501">
    <property type="entry name" value="AMP-binding"/>
    <property type="match status" value="1"/>
</dbReference>